<dbReference type="RefSeq" id="WP_151133157.1">
    <property type="nucleotide sequence ID" value="NZ_CP043311.1"/>
</dbReference>
<dbReference type="KEGG" id="plal:FXN65_10595"/>
<evidence type="ECO:0000313" key="3">
    <source>
        <dbReference type="Proteomes" id="UP000327179"/>
    </source>
</evidence>
<dbReference type="Proteomes" id="UP000327179">
    <property type="component" value="Chromosome"/>
</dbReference>
<gene>
    <name evidence="2" type="ORF">FXN65_10595</name>
</gene>
<keyword evidence="3" id="KW-1185">Reference proteome</keyword>
<feature type="transmembrane region" description="Helical" evidence="1">
    <location>
        <begin position="56"/>
        <end position="77"/>
    </location>
</feature>
<keyword evidence="1" id="KW-0812">Transmembrane</keyword>
<proteinExistence type="predicted"/>
<reference evidence="2 3" key="1">
    <citation type="submission" date="2019-08" db="EMBL/GenBank/DDBJ databases">
        <title>Whole-genome Sequencing of e-waste polymer degrading bacterium Pseudomonas sp. strain PE08.</title>
        <authorList>
            <person name="Kirdat K."/>
            <person name="Debbarma P."/>
            <person name="Narawade N."/>
            <person name="Suyal D."/>
            <person name="Thorat V."/>
            <person name="Shouche Y."/>
            <person name="Goel R."/>
            <person name="Yadav A."/>
        </authorList>
    </citation>
    <scope>NUCLEOTIDE SEQUENCE [LARGE SCALE GENOMIC DNA]</scope>
    <source>
        <strain evidence="2 3">PE08</strain>
    </source>
</reference>
<dbReference type="AlphaFoldDB" id="A0A5J6QLI8"/>
<keyword evidence="1" id="KW-0472">Membrane</keyword>
<feature type="transmembrane region" description="Helical" evidence="1">
    <location>
        <begin position="12"/>
        <end position="36"/>
    </location>
</feature>
<evidence type="ECO:0000256" key="1">
    <source>
        <dbReference type="SAM" id="Phobius"/>
    </source>
</evidence>
<name>A0A5J6QLI8_9GAMM</name>
<evidence type="ECO:0000313" key="2">
    <source>
        <dbReference type="EMBL" id="QEY62502.1"/>
    </source>
</evidence>
<dbReference type="EMBL" id="CP043311">
    <property type="protein sequence ID" value="QEY62502.1"/>
    <property type="molecule type" value="Genomic_DNA"/>
</dbReference>
<organism evidence="2 3">
    <name type="scientific">Metapseudomonas lalkuanensis</name>
    <dbReference type="NCBI Taxonomy" id="2604832"/>
    <lineage>
        <taxon>Bacteria</taxon>
        <taxon>Pseudomonadati</taxon>
        <taxon>Pseudomonadota</taxon>
        <taxon>Gammaproteobacteria</taxon>
        <taxon>Pseudomonadales</taxon>
        <taxon>Pseudomonadaceae</taxon>
        <taxon>Metapseudomonas</taxon>
    </lineage>
</organism>
<sequence length="87" mass="9778">MNKAQQVFVESSLGMALLLVSIGWAVLLAWQIGAPFLPDGHSFVRFVEGILTLDRAALLVTAKGFFVLLWIWLCVYVRLGMKRESMH</sequence>
<keyword evidence="1" id="KW-1133">Transmembrane helix</keyword>
<protein>
    <submittedName>
        <fullName evidence="2">Uncharacterized protein</fullName>
    </submittedName>
</protein>
<accession>A0A5J6QLI8</accession>